<dbReference type="PANTHER" id="PTHR43000">
    <property type="entry name" value="DTDP-D-GLUCOSE 4,6-DEHYDRATASE-RELATED"/>
    <property type="match status" value="1"/>
</dbReference>
<dbReference type="GO" id="GO:0009225">
    <property type="term" value="P:nucleotide-sugar metabolic process"/>
    <property type="evidence" value="ECO:0007669"/>
    <property type="project" value="InterPro"/>
</dbReference>
<evidence type="ECO:0000256" key="6">
    <source>
        <dbReference type="ARBA" id="ARBA00023027"/>
    </source>
</evidence>
<evidence type="ECO:0000256" key="8">
    <source>
        <dbReference type="RuleBase" id="RU004473"/>
    </source>
</evidence>
<evidence type="ECO:0000256" key="5">
    <source>
        <dbReference type="ARBA" id="ARBA00016977"/>
    </source>
</evidence>
<dbReference type="KEGG" id="jte:ASJ30_04095"/>
<comment type="catalytic activity">
    <reaction evidence="1 8">
        <text>dTDP-alpha-D-glucose = dTDP-4-dehydro-6-deoxy-alpha-D-glucose + H2O</text>
        <dbReference type="Rhea" id="RHEA:17221"/>
        <dbReference type="ChEBI" id="CHEBI:15377"/>
        <dbReference type="ChEBI" id="CHEBI:57477"/>
        <dbReference type="ChEBI" id="CHEBI:57649"/>
        <dbReference type="EC" id="4.2.1.46"/>
    </reaction>
</comment>
<proteinExistence type="inferred from homology"/>
<dbReference type="SUPFAM" id="SSF51735">
    <property type="entry name" value="NAD(P)-binding Rossmann-fold domains"/>
    <property type="match status" value="1"/>
</dbReference>
<evidence type="ECO:0000256" key="4">
    <source>
        <dbReference type="ARBA" id="ARBA00011990"/>
    </source>
</evidence>
<dbReference type="AlphaFoldDB" id="A0A1L3MEN8"/>
<evidence type="ECO:0000313" key="11">
    <source>
        <dbReference type="Proteomes" id="UP000182938"/>
    </source>
</evidence>
<dbReference type="EC" id="4.2.1.46" evidence="4 8"/>
<accession>A0A1L3MEN8</accession>
<dbReference type="NCBIfam" id="TIGR01181">
    <property type="entry name" value="dTDP_gluc_dehyt"/>
    <property type="match status" value="1"/>
</dbReference>
<comment type="similarity">
    <text evidence="3 8">Belongs to the NAD(P)-dependent epimerase/dehydratase family. dTDP-glucose dehydratase subfamily.</text>
</comment>
<dbReference type="RefSeq" id="WP_072623979.1">
    <property type="nucleotide sequence ID" value="NZ_CP013290.1"/>
</dbReference>
<dbReference type="Gene3D" id="3.90.25.10">
    <property type="entry name" value="UDP-galactose 4-epimerase, domain 1"/>
    <property type="match status" value="1"/>
</dbReference>
<reference evidence="10 11" key="1">
    <citation type="submission" date="2015-11" db="EMBL/GenBank/DDBJ databases">
        <authorList>
            <person name="Zhang Y."/>
            <person name="Guo Z."/>
        </authorList>
    </citation>
    <scope>NUCLEOTIDE SEQUENCE [LARGE SCALE GENOMIC DNA]</scope>
    <source>
        <strain evidence="10 11">YFY001</strain>
    </source>
</reference>
<evidence type="ECO:0000256" key="1">
    <source>
        <dbReference type="ARBA" id="ARBA00001539"/>
    </source>
</evidence>
<dbReference type="GO" id="GO:0008460">
    <property type="term" value="F:dTDP-glucose 4,6-dehydratase activity"/>
    <property type="evidence" value="ECO:0007669"/>
    <property type="project" value="UniProtKB-EC"/>
</dbReference>
<dbReference type="Proteomes" id="UP000182938">
    <property type="component" value="Chromosome"/>
</dbReference>
<keyword evidence="11" id="KW-1185">Reference proteome</keyword>
<keyword evidence="7 8" id="KW-0456">Lyase</keyword>
<evidence type="ECO:0000313" key="10">
    <source>
        <dbReference type="EMBL" id="APH00815.1"/>
    </source>
</evidence>
<evidence type="ECO:0000256" key="7">
    <source>
        <dbReference type="ARBA" id="ARBA00023239"/>
    </source>
</evidence>
<dbReference type="InterPro" id="IPR016040">
    <property type="entry name" value="NAD(P)-bd_dom"/>
</dbReference>
<feature type="domain" description="NAD(P)-binding" evidence="9">
    <location>
        <begin position="4"/>
        <end position="295"/>
    </location>
</feature>
<dbReference type="Gene3D" id="3.40.50.720">
    <property type="entry name" value="NAD(P)-binding Rossmann-like Domain"/>
    <property type="match status" value="1"/>
</dbReference>
<dbReference type="Pfam" id="PF16363">
    <property type="entry name" value="GDP_Man_Dehyd"/>
    <property type="match status" value="1"/>
</dbReference>
<evidence type="ECO:0000256" key="3">
    <source>
        <dbReference type="ARBA" id="ARBA00008178"/>
    </source>
</evidence>
<protein>
    <recommendedName>
        <fullName evidence="5 8">dTDP-glucose 4,6-dehydratase</fullName>
        <ecNumber evidence="4 8">4.2.1.46</ecNumber>
    </recommendedName>
</protein>
<organism evidence="10 11">
    <name type="scientific">Janibacter indicus</name>
    <dbReference type="NCBI Taxonomy" id="857417"/>
    <lineage>
        <taxon>Bacteria</taxon>
        <taxon>Bacillati</taxon>
        <taxon>Actinomycetota</taxon>
        <taxon>Actinomycetes</taxon>
        <taxon>Micrococcales</taxon>
        <taxon>Intrasporangiaceae</taxon>
        <taxon>Janibacter</taxon>
    </lineage>
</organism>
<evidence type="ECO:0000256" key="2">
    <source>
        <dbReference type="ARBA" id="ARBA00001911"/>
    </source>
</evidence>
<dbReference type="InterPro" id="IPR005888">
    <property type="entry name" value="dTDP_Gluc_deHydtase"/>
</dbReference>
<name>A0A1L3MEN8_9MICO</name>
<keyword evidence="6" id="KW-0520">NAD</keyword>
<comment type="cofactor">
    <cofactor evidence="2 8">
        <name>NAD(+)</name>
        <dbReference type="ChEBI" id="CHEBI:57540"/>
    </cofactor>
</comment>
<dbReference type="InterPro" id="IPR036291">
    <property type="entry name" value="NAD(P)-bd_dom_sf"/>
</dbReference>
<sequence length="333" mass="37471">MRVLVTGGAGFIGSNFVHQTLATRPDAEVTVLDALTYAGSLRSLDGVLDDVRFVEGRVEDGALVDRLVGEADVVVHFAAESHNDNSLASPGPFVQTNVVGTYELLEAVRRHDVRYHHISTDEVYGDLALDSPERFSEATPYNPSSPYSSTKGASDLLVRAWVRSFGVEATISNCSNNYGPRQHVEKFIPRQVTEVLDGRRPRLYGDGLNVRDWIHVDDHNSAVWAIIDRGQLGETYLIGADGEVDNKTVVETVLDLMGREAGDYDHVTDRPGHDRRYAIDWSRLRDELGWQPRYRDFRSGLAATIDWYRTHEEWWRPQKSATEARYARSEKVL</sequence>
<evidence type="ECO:0000259" key="9">
    <source>
        <dbReference type="Pfam" id="PF16363"/>
    </source>
</evidence>
<dbReference type="EMBL" id="CP013290">
    <property type="protein sequence ID" value="APH00815.1"/>
    <property type="molecule type" value="Genomic_DNA"/>
</dbReference>
<gene>
    <name evidence="10" type="ORF">ASJ30_04095</name>
</gene>
<dbReference type="CDD" id="cd05246">
    <property type="entry name" value="dTDP_GD_SDR_e"/>
    <property type="match status" value="1"/>
</dbReference>